<dbReference type="PROSITE" id="PS50893">
    <property type="entry name" value="ABC_TRANSPORTER_2"/>
    <property type="match status" value="2"/>
</dbReference>
<keyword evidence="2" id="KW-1003">Cell membrane</keyword>
<name>A0A1G9WJ30_9ACTO</name>
<dbReference type="PANTHER" id="PTHR43790">
    <property type="entry name" value="CARBOHYDRATE TRANSPORT ATP-BINDING PROTEIN MG119-RELATED"/>
    <property type="match status" value="1"/>
</dbReference>
<dbReference type="EMBL" id="FNHU01000007">
    <property type="protein sequence ID" value="SDM84469.1"/>
    <property type="molecule type" value="Genomic_DNA"/>
</dbReference>
<feature type="domain" description="ABC transporter" evidence="9">
    <location>
        <begin position="8"/>
        <end position="242"/>
    </location>
</feature>
<keyword evidence="8" id="KW-0472">Membrane</keyword>
<dbReference type="InterPro" id="IPR050107">
    <property type="entry name" value="ABC_carbohydrate_import_ATPase"/>
</dbReference>
<dbReference type="PROSITE" id="PS00211">
    <property type="entry name" value="ABC_TRANSPORTER_1"/>
    <property type="match status" value="1"/>
</dbReference>
<reference evidence="10 11" key="1">
    <citation type="submission" date="2016-10" db="EMBL/GenBank/DDBJ databases">
        <authorList>
            <person name="de Groot N.N."/>
        </authorList>
    </citation>
    <scope>NUCLEOTIDE SEQUENCE [LARGE SCALE GENOMIC DNA]</scope>
    <source>
        <strain evidence="10 11">KPR-7B</strain>
    </source>
</reference>
<dbReference type="InterPro" id="IPR003593">
    <property type="entry name" value="AAA+_ATPase"/>
</dbReference>
<evidence type="ECO:0000313" key="11">
    <source>
        <dbReference type="Proteomes" id="UP000199671"/>
    </source>
</evidence>
<keyword evidence="1" id="KW-0813">Transport</keyword>
<organism evidence="10 11">
    <name type="scientific">Actinomyces ruminicola</name>
    <dbReference type="NCBI Taxonomy" id="332524"/>
    <lineage>
        <taxon>Bacteria</taxon>
        <taxon>Bacillati</taxon>
        <taxon>Actinomycetota</taxon>
        <taxon>Actinomycetes</taxon>
        <taxon>Actinomycetales</taxon>
        <taxon>Actinomycetaceae</taxon>
        <taxon>Actinomyces</taxon>
    </lineage>
</organism>
<dbReference type="GO" id="GO:0016887">
    <property type="term" value="F:ATP hydrolysis activity"/>
    <property type="evidence" value="ECO:0007669"/>
    <property type="project" value="InterPro"/>
</dbReference>
<evidence type="ECO:0000259" key="9">
    <source>
        <dbReference type="PROSITE" id="PS50893"/>
    </source>
</evidence>
<feature type="domain" description="ABC transporter" evidence="9">
    <location>
        <begin position="253"/>
        <end position="498"/>
    </location>
</feature>
<sequence length="502" mass="54041">MSSSEPLLRVEGIRKQFPGVLALADVSFELHHGEVLTLAGENGAGKSTFLRILSGSLRPDRGRLSIEGTVRSEYTPESARRDGIVIAHQEPAIVPQLTVEQNILIGLGRAARRAASGAVSAAMSDVRRMGFAFGADRPMRTLSPAERHALTIARAFAFGARIVALDEPTTAMVEQNATAVIERVRQLAHEKNIGILFVSHKMNEVMRISDRVVVLRDGRASFDERITNTTSRDIVRAMVGRELLDYQRPKRDLEGSAVLLSVNDATHPKGVGPVSLAVRGGEVVGISGLVGSGRTELLRAIVHADPRTEAKVGIAGRVRRIRSPEDAKRAGIAFIPEDRKNQGLVLLTSAYENFALPNGAMMGSRMGTVSPRKQVAAATKLSASVDLKPRNVRAKARDFSGGNQQKIVLGKWLTTNARVFLFDEPTKGVDVGGRAEIYALIDDLTRQGCAVVVVSSDMPEIIALSDRALVMREGRVVDEFSGNDITEQNLVAAAVGVDDDAA</sequence>
<dbReference type="GO" id="GO:0005524">
    <property type="term" value="F:ATP binding"/>
    <property type="evidence" value="ECO:0007669"/>
    <property type="project" value="UniProtKB-KW"/>
</dbReference>
<dbReference type="InterPro" id="IPR027417">
    <property type="entry name" value="P-loop_NTPase"/>
</dbReference>
<evidence type="ECO:0000256" key="8">
    <source>
        <dbReference type="ARBA" id="ARBA00023136"/>
    </source>
</evidence>
<dbReference type="RefSeq" id="WP_092610425.1">
    <property type="nucleotide sequence ID" value="NZ_FNHU01000007.1"/>
</dbReference>
<keyword evidence="3" id="KW-0762">Sugar transport</keyword>
<keyword evidence="7" id="KW-1278">Translocase</keyword>
<dbReference type="OrthoDB" id="39350at2"/>
<dbReference type="Proteomes" id="UP000199671">
    <property type="component" value="Unassembled WGS sequence"/>
</dbReference>
<dbReference type="SUPFAM" id="SSF52540">
    <property type="entry name" value="P-loop containing nucleoside triphosphate hydrolases"/>
    <property type="match status" value="2"/>
</dbReference>
<evidence type="ECO:0000256" key="2">
    <source>
        <dbReference type="ARBA" id="ARBA00022475"/>
    </source>
</evidence>
<evidence type="ECO:0000256" key="7">
    <source>
        <dbReference type="ARBA" id="ARBA00022967"/>
    </source>
</evidence>
<dbReference type="CDD" id="cd03216">
    <property type="entry name" value="ABC_Carb_Monos_I"/>
    <property type="match status" value="1"/>
</dbReference>
<dbReference type="SMART" id="SM00382">
    <property type="entry name" value="AAA"/>
    <property type="match status" value="2"/>
</dbReference>
<dbReference type="Pfam" id="PF00005">
    <property type="entry name" value="ABC_tran"/>
    <property type="match status" value="2"/>
</dbReference>
<keyword evidence="6 10" id="KW-0067">ATP-binding</keyword>
<evidence type="ECO:0000313" key="10">
    <source>
        <dbReference type="EMBL" id="SDM84469.1"/>
    </source>
</evidence>
<dbReference type="Gene3D" id="3.40.50.300">
    <property type="entry name" value="P-loop containing nucleotide triphosphate hydrolases"/>
    <property type="match status" value="2"/>
</dbReference>
<dbReference type="AlphaFoldDB" id="A0A1G9WJ30"/>
<evidence type="ECO:0000256" key="1">
    <source>
        <dbReference type="ARBA" id="ARBA00022448"/>
    </source>
</evidence>
<gene>
    <name evidence="10" type="ORF">SAMN04487766_107159</name>
</gene>
<protein>
    <submittedName>
        <fullName evidence="10">Monosaccharide ABC transporter ATP-binding protein, CUT2 family</fullName>
    </submittedName>
</protein>
<accession>A0A1G9WJ30</accession>
<dbReference type="CDD" id="cd03215">
    <property type="entry name" value="ABC_Carb_Monos_II"/>
    <property type="match status" value="1"/>
</dbReference>
<keyword evidence="4" id="KW-0677">Repeat</keyword>
<evidence type="ECO:0000256" key="3">
    <source>
        <dbReference type="ARBA" id="ARBA00022597"/>
    </source>
</evidence>
<evidence type="ECO:0000256" key="6">
    <source>
        <dbReference type="ARBA" id="ARBA00022840"/>
    </source>
</evidence>
<dbReference type="InterPro" id="IPR003439">
    <property type="entry name" value="ABC_transporter-like_ATP-bd"/>
</dbReference>
<keyword evidence="5" id="KW-0547">Nucleotide-binding</keyword>
<dbReference type="PANTHER" id="PTHR43790:SF3">
    <property type="entry name" value="D-ALLOSE IMPORT ATP-BINDING PROTEIN ALSA-RELATED"/>
    <property type="match status" value="1"/>
</dbReference>
<evidence type="ECO:0000256" key="4">
    <source>
        <dbReference type="ARBA" id="ARBA00022737"/>
    </source>
</evidence>
<evidence type="ECO:0000256" key="5">
    <source>
        <dbReference type="ARBA" id="ARBA00022741"/>
    </source>
</evidence>
<dbReference type="InterPro" id="IPR017871">
    <property type="entry name" value="ABC_transporter-like_CS"/>
</dbReference>
<proteinExistence type="predicted"/>